<keyword evidence="5" id="KW-1185">Reference proteome</keyword>
<organism evidence="4 5">
    <name type="scientific">Arthrobacter deserti</name>
    <dbReference type="NCBI Taxonomy" id="1742687"/>
    <lineage>
        <taxon>Bacteria</taxon>
        <taxon>Bacillati</taxon>
        <taxon>Actinomycetota</taxon>
        <taxon>Actinomycetes</taxon>
        <taxon>Micrococcales</taxon>
        <taxon>Micrococcaceae</taxon>
        <taxon>Arthrobacter</taxon>
    </lineage>
</organism>
<dbReference type="PANTHER" id="PTHR13914">
    <property type="entry name" value="PROLINE OXIDASE"/>
    <property type="match status" value="1"/>
</dbReference>
<dbReference type="Gene3D" id="3.40.605.10">
    <property type="entry name" value="Aldehyde Dehydrogenase, Chain A, domain 1"/>
    <property type="match status" value="1"/>
</dbReference>
<reference evidence="4 5" key="1">
    <citation type="submission" date="2020-04" db="EMBL/GenBank/DDBJ databases">
        <authorList>
            <person name="Liu S."/>
        </authorList>
    </citation>
    <scope>NUCLEOTIDE SEQUENCE [LARGE SCALE GENOMIC DNA]</scope>
    <source>
        <strain evidence="4 5">CGMCC 1.15091</strain>
    </source>
</reference>
<dbReference type="Gene3D" id="3.20.20.220">
    <property type="match status" value="1"/>
</dbReference>
<name>A0ABX1JUU9_9MICC</name>
<evidence type="ECO:0000256" key="1">
    <source>
        <dbReference type="ARBA" id="ARBA00023002"/>
    </source>
</evidence>
<dbReference type="InterPro" id="IPR015590">
    <property type="entry name" value="Aldehyde_DH_dom"/>
</dbReference>
<dbReference type="SUPFAM" id="SSF51730">
    <property type="entry name" value="FAD-linked oxidoreductase"/>
    <property type="match status" value="1"/>
</dbReference>
<dbReference type="Proteomes" id="UP000523795">
    <property type="component" value="Unassembled WGS sequence"/>
</dbReference>
<feature type="domain" description="Proline dehydrogenase" evidence="3">
    <location>
        <begin position="2"/>
        <end position="279"/>
    </location>
</feature>
<evidence type="ECO:0000259" key="2">
    <source>
        <dbReference type="Pfam" id="PF00171"/>
    </source>
</evidence>
<dbReference type="EMBL" id="JAAZSR010000568">
    <property type="protein sequence ID" value="NKX52506.1"/>
    <property type="molecule type" value="Genomic_DNA"/>
</dbReference>
<proteinExistence type="predicted"/>
<evidence type="ECO:0000313" key="5">
    <source>
        <dbReference type="Proteomes" id="UP000523795"/>
    </source>
</evidence>
<dbReference type="InterPro" id="IPR016161">
    <property type="entry name" value="Ald_DH/histidinol_DH"/>
</dbReference>
<evidence type="ECO:0000313" key="4">
    <source>
        <dbReference type="EMBL" id="NKX52506.1"/>
    </source>
</evidence>
<dbReference type="Pfam" id="PF01619">
    <property type="entry name" value="Pro_dh"/>
    <property type="match status" value="1"/>
</dbReference>
<evidence type="ECO:0000259" key="3">
    <source>
        <dbReference type="Pfam" id="PF01619"/>
    </source>
</evidence>
<comment type="caution">
    <text evidence="4">The sequence shown here is derived from an EMBL/GenBank/DDBJ whole genome shotgun (WGS) entry which is preliminary data.</text>
</comment>
<accession>A0ABX1JUU9</accession>
<feature type="domain" description="Aldehyde dehydrogenase" evidence="2">
    <location>
        <begin position="365"/>
        <end position="455"/>
    </location>
</feature>
<protein>
    <submittedName>
        <fullName evidence="4">Bifunctional proline dehydrogenase/L-glutamate gamma-semialdehyde dehydrogenase</fullName>
    </submittedName>
</protein>
<dbReference type="InterPro" id="IPR015659">
    <property type="entry name" value="Proline_oxidase"/>
</dbReference>
<feature type="non-terminal residue" evidence="4">
    <location>
        <position position="1"/>
    </location>
</feature>
<dbReference type="InterPro" id="IPR029041">
    <property type="entry name" value="FAD-linked_oxidoreductase-like"/>
</dbReference>
<feature type="non-terminal residue" evidence="4">
    <location>
        <position position="457"/>
    </location>
</feature>
<keyword evidence="1" id="KW-0560">Oxidoreductase</keyword>
<sequence>LLGEAVLGGREAARRLEGTRRLLARDDVGYVSIKVSATVAPPSPWAFGERGGHVGASLAPLYRQAASAPGRKFINLDMEEYKDLDLTIAVFTRLLDRPEFRDLEAGIVLQAYLPDAPGAMIRRQEWAAARRAGGGAPIKVRVVKGANLPMERVEASLHGWPLATWGSKQETDTNYKRLINYALEPERVRSVRIGVAGHNLFDVAFAWLLARRRGVDGIEGALEFEMLLGMAQAQAEAVRRDVGSLRLYTPVVHPKEFDVAIAYLVRRLEEAASQENFMSAVFELGTGGRLFEREKQRFLASLEHLDDEVPAPHRRQDRAREEALPYPEQAAGFANTPDTDPSVPANRAWARAILARVPGSVLGADTVAAAAVADAAALHRVVGTPVEHGKAWGALTGAERAQILHRAGAALQARRSRLLEVMAAETGKTLDQGDPEVSEAVDFAHYYAERARDLDAV</sequence>
<dbReference type="SUPFAM" id="SSF53720">
    <property type="entry name" value="ALDH-like"/>
    <property type="match status" value="1"/>
</dbReference>
<dbReference type="InterPro" id="IPR002872">
    <property type="entry name" value="Proline_DH_dom"/>
</dbReference>
<dbReference type="PANTHER" id="PTHR13914:SF0">
    <property type="entry name" value="PROLINE DEHYDROGENASE 1, MITOCHONDRIAL"/>
    <property type="match status" value="1"/>
</dbReference>
<dbReference type="Pfam" id="PF00171">
    <property type="entry name" value="Aldedh"/>
    <property type="match status" value="1"/>
</dbReference>
<dbReference type="InterPro" id="IPR016162">
    <property type="entry name" value="Ald_DH_N"/>
</dbReference>
<gene>
    <name evidence="4" type="ORF">HER39_18400</name>
</gene>